<accession>A0A804UBQ5</accession>
<reference evidence="1" key="2">
    <citation type="submission" date="2019-07" db="EMBL/GenBank/DDBJ databases">
        <authorList>
            <person name="Seetharam A."/>
            <person name="Woodhouse M."/>
            <person name="Cannon E."/>
        </authorList>
    </citation>
    <scope>NUCLEOTIDE SEQUENCE [LARGE SCALE GENOMIC DNA]</scope>
    <source>
        <strain evidence="1">cv. B73</strain>
    </source>
</reference>
<dbReference type="InParanoid" id="A0A804UBQ5"/>
<evidence type="ECO:0000313" key="2">
    <source>
        <dbReference type="Proteomes" id="UP000007305"/>
    </source>
</evidence>
<organism evidence="1 2">
    <name type="scientific">Zea mays</name>
    <name type="common">Maize</name>
    <dbReference type="NCBI Taxonomy" id="4577"/>
    <lineage>
        <taxon>Eukaryota</taxon>
        <taxon>Viridiplantae</taxon>
        <taxon>Streptophyta</taxon>
        <taxon>Embryophyta</taxon>
        <taxon>Tracheophyta</taxon>
        <taxon>Spermatophyta</taxon>
        <taxon>Magnoliopsida</taxon>
        <taxon>Liliopsida</taxon>
        <taxon>Poales</taxon>
        <taxon>Poaceae</taxon>
        <taxon>PACMAD clade</taxon>
        <taxon>Panicoideae</taxon>
        <taxon>Andropogonodae</taxon>
        <taxon>Andropogoneae</taxon>
        <taxon>Tripsacinae</taxon>
        <taxon>Zea</taxon>
    </lineage>
</organism>
<dbReference type="Proteomes" id="UP000007305">
    <property type="component" value="Chromosome 6"/>
</dbReference>
<keyword evidence="2" id="KW-1185">Reference proteome</keyword>
<name>A0A804UBQ5_MAIZE</name>
<protein>
    <submittedName>
        <fullName evidence="1">Uncharacterized protein</fullName>
    </submittedName>
</protein>
<reference evidence="1" key="3">
    <citation type="submission" date="2021-05" db="UniProtKB">
        <authorList>
            <consortium name="EnsemblPlants"/>
        </authorList>
    </citation>
    <scope>IDENTIFICATION</scope>
    <source>
        <strain evidence="1">cv. B73</strain>
    </source>
</reference>
<evidence type="ECO:0000313" key="1">
    <source>
        <dbReference type="EnsemblPlants" id="Zm00001eb287700_P001"/>
    </source>
</evidence>
<reference evidence="2" key="1">
    <citation type="journal article" date="2009" name="Science">
        <title>The B73 maize genome: complexity, diversity, and dynamics.</title>
        <authorList>
            <person name="Schnable P.S."/>
            <person name="Ware D."/>
            <person name="Fulton R.S."/>
            <person name="Stein J.C."/>
            <person name="Wei F."/>
            <person name="Pasternak S."/>
            <person name="Liang C."/>
            <person name="Zhang J."/>
            <person name="Fulton L."/>
            <person name="Graves T.A."/>
            <person name="Minx P."/>
            <person name="Reily A.D."/>
            <person name="Courtney L."/>
            <person name="Kruchowski S.S."/>
            <person name="Tomlinson C."/>
            <person name="Strong C."/>
            <person name="Delehaunty K."/>
            <person name="Fronick C."/>
            <person name="Courtney B."/>
            <person name="Rock S.M."/>
            <person name="Belter E."/>
            <person name="Du F."/>
            <person name="Kim K."/>
            <person name="Abbott R.M."/>
            <person name="Cotton M."/>
            <person name="Levy A."/>
            <person name="Marchetto P."/>
            <person name="Ochoa K."/>
            <person name="Jackson S.M."/>
            <person name="Gillam B."/>
            <person name="Chen W."/>
            <person name="Yan L."/>
            <person name="Higginbotham J."/>
            <person name="Cardenas M."/>
            <person name="Waligorski J."/>
            <person name="Applebaum E."/>
            <person name="Phelps L."/>
            <person name="Falcone J."/>
            <person name="Kanchi K."/>
            <person name="Thane T."/>
            <person name="Scimone A."/>
            <person name="Thane N."/>
            <person name="Henke J."/>
            <person name="Wang T."/>
            <person name="Ruppert J."/>
            <person name="Shah N."/>
            <person name="Rotter K."/>
            <person name="Hodges J."/>
            <person name="Ingenthron E."/>
            <person name="Cordes M."/>
            <person name="Kohlberg S."/>
            <person name="Sgro J."/>
            <person name="Delgado B."/>
            <person name="Mead K."/>
            <person name="Chinwalla A."/>
            <person name="Leonard S."/>
            <person name="Crouse K."/>
            <person name="Collura K."/>
            <person name="Kudrna D."/>
            <person name="Currie J."/>
            <person name="He R."/>
            <person name="Angelova A."/>
            <person name="Rajasekar S."/>
            <person name="Mueller T."/>
            <person name="Lomeli R."/>
            <person name="Scara G."/>
            <person name="Ko A."/>
            <person name="Delaney K."/>
            <person name="Wissotski M."/>
            <person name="Lopez G."/>
            <person name="Campos D."/>
            <person name="Braidotti M."/>
            <person name="Ashley E."/>
            <person name="Golser W."/>
            <person name="Kim H."/>
            <person name="Lee S."/>
            <person name="Lin J."/>
            <person name="Dujmic Z."/>
            <person name="Kim W."/>
            <person name="Talag J."/>
            <person name="Zuccolo A."/>
            <person name="Fan C."/>
            <person name="Sebastian A."/>
            <person name="Kramer M."/>
            <person name="Spiegel L."/>
            <person name="Nascimento L."/>
            <person name="Zutavern T."/>
            <person name="Miller B."/>
            <person name="Ambroise C."/>
            <person name="Muller S."/>
            <person name="Spooner W."/>
            <person name="Narechania A."/>
            <person name="Ren L."/>
            <person name="Wei S."/>
            <person name="Kumari S."/>
            <person name="Faga B."/>
            <person name="Levy M.J."/>
            <person name="McMahan L."/>
            <person name="Van Buren P."/>
            <person name="Vaughn M.W."/>
            <person name="Ying K."/>
            <person name="Yeh C.-T."/>
            <person name="Emrich S.J."/>
            <person name="Jia Y."/>
            <person name="Kalyanaraman A."/>
            <person name="Hsia A.-P."/>
            <person name="Barbazuk W.B."/>
            <person name="Baucom R.S."/>
            <person name="Brutnell T.P."/>
            <person name="Carpita N.C."/>
            <person name="Chaparro C."/>
            <person name="Chia J.-M."/>
            <person name="Deragon J.-M."/>
            <person name="Estill J.C."/>
            <person name="Fu Y."/>
            <person name="Jeddeloh J.A."/>
            <person name="Han Y."/>
            <person name="Lee H."/>
            <person name="Li P."/>
            <person name="Lisch D.R."/>
            <person name="Liu S."/>
            <person name="Liu Z."/>
            <person name="Nagel D.H."/>
            <person name="McCann M.C."/>
            <person name="SanMiguel P."/>
            <person name="Myers A.M."/>
            <person name="Nettleton D."/>
            <person name="Nguyen J."/>
            <person name="Penning B.W."/>
            <person name="Ponnala L."/>
            <person name="Schneider K.L."/>
            <person name="Schwartz D.C."/>
            <person name="Sharma A."/>
            <person name="Soderlund C."/>
            <person name="Springer N.M."/>
            <person name="Sun Q."/>
            <person name="Wang H."/>
            <person name="Waterman M."/>
            <person name="Westerman R."/>
            <person name="Wolfgruber T.K."/>
            <person name="Yang L."/>
            <person name="Yu Y."/>
            <person name="Zhang L."/>
            <person name="Zhou S."/>
            <person name="Zhu Q."/>
            <person name="Bennetzen J.L."/>
            <person name="Dawe R.K."/>
            <person name="Jiang J."/>
            <person name="Jiang N."/>
            <person name="Presting G.G."/>
            <person name="Wessler S.R."/>
            <person name="Aluru S."/>
            <person name="Martienssen R.A."/>
            <person name="Clifton S.W."/>
            <person name="McCombie W.R."/>
            <person name="Wing R.A."/>
            <person name="Wilson R.K."/>
        </authorList>
    </citation>
    <scope>NUCLEOTIDE SEQUENCE [LARGE SCALE GENOMIC DNA]</scope>
    <source>
        <strain evidence="2">cv. B73</strain>
    </source>
</reference>
<dbReference type="EnsemblPlants" id="Zm00001eb287700_T001">
    <property type="protein sequence ID" value="Zm00001eb287700_P001"/>
    <property type="gene ID" value="Zm00001eb287700"/>
</dbReference>
<dbReference type="AlphaFoldDB" id="A0A804UBQ5"/>
<dbReference type="Gramene" id="Zm00001eb287700_T001">
    <property type="protein sequence ID" value="Zm00001eb287700_P001"/>
    <property type="gene ID" value="Zm00001eb287700"/>
</dbReference>
<sequence>MNGDPGKKRETSGSSSASRMFVSAAAIAARFPECRLNNGAQLCVLLQQCCYQHARRGTCQGGRIGHAERQREQRVGSGVIGHGEEHPQLWALGVKAKLSVLVLAASRLSLQVKNSMMLPNIT</sequence>
<proteinExistence type="predicted"/>